<gene>
    <name evidence="1" type="ORF">AYL99_11878</name>
</gene>
<sequence>MVPRAVEEMNTGFVGILTSTVNLRHNEVVCGIMADVMCLIEIGMRYEESPKDSLDMVCLNVVSGRHMGIIKYLFEVTQMFVFTNENVSLHMCLSEQLYPVVTTVLTANRHVNMHMNVDWLILITRLTTARTKSNVAVMMGVSMEPSEILQVMSTMDVLVSILVSISNPVTMISISNAMRERRMVMETVLASDPDRVIARVRNAVIDTKSGKIRTLFRQEPECTARMVNAMTYMIRPMNLRRMCFDCRMMHMFSTMLLRILRNVDAAVTVDVGVDWSESFAENITIGLDEYDNPIYTIIILIVMSLSNDIMAALERLATVPVRVGERDSILINAGKLDDLVGVYEDLYTVTHTIWRNLPDPPDCERVHVIV</sequence>
<dbReference type="EMBL" id="LVYI01000018">
    <property type="protein sequence ID" value="OAP53856.1"/>
    <property type="molecule type" value="Genomic_DNA"/>
</dbReference>
<protein>
    <submittedName>
        <fullName evidence="1">Uncharacterized protein</fullName>
    </submittedName>
</protein>
<evidence type="ECO:0000313" key="2">
    <source>
        <dbReference type="Proteomes" id="UP000078343"/>
    </source>
</evidence>
<dbReference type="OrthoDB" id="10576735at2759"/>
<name>A0A178Z360_9EURO</name>
<accession>A0A178Z360</accession>
<proteinExistence type="predicted"/>
<dbReference type="AlphaFoldDB" id="A0A178Z360"/>
<dbReference type="GeneID" id="30016045"/>
<evidence type="ECO:0000313" key="1">
    <source>
        <dbReference type="EMBL" id="OAP53856.1"/>
    </source>
</evidence>
<dbReference type="Proteomes" id="UP000078343">
    <property type="component" value="Unassembled WGS sequence"/>
</dbReference>
<keyword evidence="2" id="KW-1185">Reference proteome</keyword>
<organism evidence="1 2">
    <name type="scientific">Fonsecaea erecta</name>
    <dbReference type="NCBI Taxonomy" id="1367422"/>
    <lineage>
        <taxon>Eukaryota</taxon>
        <taxon>Fungi</taxon>
        <taxon>Dikarya</taxon>
        <taxon>Ascomycota</taxon>
        <taxon>Pezizomycotina</taxon>
        <taxon>Eurotiomycetes</taxon>
        <taxon>Chaetothyriomycetidae</taxon>
        <taxon>Chaetothyriales</taxon>
        <taxon>Herpotrichiellaceae</taxon>
        <taxon>Fonsecaea</taxon>
    </lineage>
</organism>
<comment type="caution">
    <text evidence="1">The sequence shown here is derived from an EMBL/GenBank/DDBJ whole genome shotgun (WGS) entry which is preliminary data.</text>
</comment>
<reference evidence="1 2" key="1">
    <citation type="submission" date="2016-04" db="EMBL/GenBank/DDBJ databases">
        <title>Draft genome of Fonsecaea erecta CBS 125763.</title>
        <authorList>
            <person name="Weiss V.A."/>
            <person name="Vicente V.A."/>
            <person name="Raittz R.T."/>
            <person name="Moreno L.F."/>
            <person name="De Souza E.M."/>
            <person name="Pedrosa F.O."/>
            <person name="Steffens M.B."/>
            <person name="Faoro H."/>
            <person name="Tadra-Sfeir M.Z."/>
            <person name="Najafzadeh M.J."/>
            <person name="Felipe M.S."/>
            <person name="Teixeira M."/>
            <person name="Sun J."/>
            <person name="Xi L."/>
            <person name="Gomes R."/>
            <person name="De Azevedo C.M."/>
            <person name="Salgado C.G."/>
            <person name="Da Silva M.B."/>
            <person name="Nascimento M.F."/>
            <person name="Queiroz-Telles F."/>
            <person name="Attili D.S."/>
            <person name="Gorbushina A."/>
        </authorList>
    </citation>
    <scope>NUCLEOTIDE SEQUENCE [LARGE SCALE GENOMIC DNA]</scope>
    <source>
        <strain evidence="1 2">CBS 125763</strain>
    </source>
</reference>
<dbReference type="RefSeq" id="XP_018687223.1">
    <property type="nucleotide sequence ID" value="XM_018843382.1"/>
</dbReference>